<evidence type="ECO:0000256" key="1">
    <source>
        <dbReference type="SAM" id="SignalP"/>
    </source>
</evidence>
<keyword evidence="3" id="KW-1185">Reference proteome</keyword>
<dbReference type="PATRIC" id="fig|702438.4.peg.525"/>
<evidence type="ECO:0008006" key="4">
    <source>
        <dbReference type="Google" id="ProtNLM"/>
    </source>
</evidence>
<dbReference type="EMBL" id="ADGI01000017">
    <property type="protein sequence ID" value="EGV34331.1"/>
    <property type="molecule type" value="Genomic_DNA"/>
</dbReference>
<proteinExistence type="predicted"/>
<evidence type="ECO:0000313" key="2">
    <source>
        <dbReference type="EMBL" id="EGV34331.1"/>
    </source>
</evidence>
<reference evidence="2 3" key="1">
    <citation type="submission" date="2011-07" db="EMBL/GenBank/DDBJ databases">
        <title>The Genome Sequence of Prevotella oulorum F0390.</title>
        <authorList>
            <consortium name="The Broad Institute Genome Sequencing Platform"/>
            <consortium name="The Broad Institute Genome Sequencing Center for Infectious Disease"/>
            <person name="Earl A."/>
            <person name="Ward D."/>
            <person name="Feldgarden M."/>
            <person name="Gevers D."/>
            <person name="Izard J."/>
            <person name="Ganesan A."/>
            <person name="Baranova O.V."/>
            <person name="Blanton J.M."/>
            <person name="Tanner A.C."/>
            <person name="Dewhirst F.E."/>
            <person name="Young S.K."/>
            <person name="Zeng Q."/>
            <person name="Gargeya S."/>
            <person name="Fitzgerald M."/>
            <person name="Haas B."/>
            <person name="Abouelleil A."/>
            <person name="Alvarado L."/>
            <person name="Arachchi H.M."/>
            <person name="Berlin A."/>
            <person name="Brown A."/>
            <person name="Chapman S.B."/>
            <person name="Chen Z."/>
            <person name="Dunbar C."/>
            <person name="Freedman E."/>
            <person name="Gearin G."/>
            <person name="Gellesch M."/>
            <person name="Goldberg J."/>
            <person name="Griggs A."/>
            <person name="Gujja S."/>
            <person name="Heiman D."/>
            <person name="Howarth C."/>
            <person name="Larson L."/>
            <person name="Lui A."/>
            <person name="MacDonald P.J.P."/>
            <person name="Mehta T."/>
            <person name="Montmayeur A."/>
            <person name="Murphy C."/>
            <person name="Neiman D."/>
            <person name="Pearson M."/>
            <person name="Priest M."/>
            <person name="Roberts A."/>
            <person name="Saif S."/>
            <person name="Shea T."/>
            <person name="Shenoy N."/>
            <person name="Sisk P."/>
            <person name="Stolte C."/>
            <person name="Sykes S."/>
            <person name="Wortman J."/>
            <person name="Nusbaum C."/>
            <person name="Birren B."/>
        </authorList>
    </citation>
    <scope>NUCLEOTIDE SEQUENCE [LARGE SCALE GENOMIC DNA]</scope>
    <source>
        <strain evidence="2 3">F0390</strain>
    </source>
</reference>
<dbReference type="AlphaFoldDB" id="G1W9K9"/>
<feature type="signal peptide" evidence="1">
    <location>
        <begin position="1"/>
        <end position="28"/>
    </location>
</feature>
<name>G1W9K9_9BACT</name>
<gene>
    <name evidence="2" type="ORF">HMPREF9431_00510</name>
</gene>
<comment type="caution">
    <text evidence="2">The sequence shown here is derived from an EMBL/GenBank/DDBJ whole genome shotgun (WGS) entry which is preliminary data.</text>
</comment>
<dbReference type="HOGENOM" id="CLU_028180_0_0_10"/>
<feature type="chain" id="PRO_5003425864" description="Fimbrillin family protein" evidence="1">
    <location>
        <begin position="29"/>
        <end position="548"/>
    </location>
</feature>
<dbReference type="PROSITE" id="PS51257">
    <property type="entry name" value="PROKAR_LIPOPROTEIN"/>
    <property type="match status" value="1"/>
</dbReference>
<keyword evidence="1" id="KW-0732">Signal</keyword>
<evidence type="ECO:0000313" key="3">
    <source>
        <dbReference type="Proteomes" id="UP000005141"/>
    </source>
</evidence>
<dbReference type="Proteomes" id="UP000005141">
    <property type="component" value="Unassembled WGS sequence"/>
</dbReference>
<sequence>MKRKNILMMGCLAGLLLLSACSSEENMADTGNKIDVAKGIRFQFTEEGFEPGEVAAAKQGTRALAEPQEIDLGNGIIAEATLEPDTTGCAQTRAGNPVPDGTYKIYAIDAGGTRHDGLTGNMTGGVFTPSGHWELEAGTYTFVCINSAVTDNGNELYVQLNEEDGMSLIGVSDPVTVTNPFDVFVSFVMRHQQARVRYQFVSYTEPIESPLLTGLYGNTEYNVGSAYFDLKGNILRYGSYPAWINYTSGALHLNQAYQPSSITKEYTYTTDYILCSPEYRSVTYYTIKGTLYGRTVSSNKSVSFGTLQKNHSYIWKLKLKNKDPWYLYSDGTIGSLAKRGSRTPIAVVLDEKTTTTDGLAVALKSTSSSCMWNDDATTIVNPHAFTNFDAAIADMDGYRWTYESDGSADHIAKADVAVKDGKYNAFYQAIHYNAGVPLTFSGGKTGKWFLPSLGQVHHLVLKIGKGNMSAENNPSKLGSGIYKIDPLETSFINAGGTFGYNFWTSTEYSKDAAITCASKDEVRPYREVFYFNARKNKNEASVRPFIYY</sequence>
<protein>
    <recommendedName>
        <fullName evidence="4">Fimbrillin family protein</fullName>
    </recommendedName>
</protein>
<accession>G1W9K9</accession>
<organism evidence="2 3">
    <name type="scientific">Segatella oulorum F0390</name>
    <dbReference type="NCBI Taxonomy" id="702438"/>
    <lineage>
        <taxon>Bacteria</taxon>
        <taxon>Pseudomonadati</taxon>
        <taxon>Bacteroidota</taxon>
        <taxon>Bacteroidia</taxon>
        <taxon>Bacteroidales</taxon>
        <taxon>Prevotellaceae</taxon>
        <taxon>Segatella</taxon>
    </lineage>
</organism>